<keyword evidence="3 8" id="KW-0645">Protease</keyword>
<evidence type="ECO:0000256" key="4">
    <source>
        <dbReference type="ARBA" id="ARBA00022729"/>
    </source>
</evidence>
<keyword evidence="6 8" id="KW-0720">Serine protease</keyword>
<comment type="subcellular location">
    <subcellularLocation>
        <location evidence="1">Secreted</location>
    </subcellularLocation>
</comment>
<evidence type="ECO:0000256" key="7">
    <source>
        <dbReference type="PIRSR" id="PIRSR615500-1"/>
    </source>
</evidence>
<dbReference type="FunFam" id="3.30.70.80:FF:000003">
    <property type="entry name" value="Subtilisin-like protease SBT1.9"/>
    <property type="match status" value="1"/>
</dbReference>
<gene>
    <name evidence="12" type="ORF">GH714_034193</name>
</gene>
<dbReference type="Gene3D" id="3.40.50.200">
    <property type="entry name" value="Peptidase S8/S53 domain"/>
    <property type="match status" value="2"/>
</dbReference>
<dbReference type="InterPro" id="IPR000209">
    <property type="entry name" value="Peptidase_S8/S53_dom"/>
</dbReference>
<protein>
    <recommendedName>
        <fullName evidence="14">Peptidase S8/S53 domain-containing protein</fullName>
    </recommendedName>
</protein>
<evidence type="ECO:0000313" key="12">
    <source>
        <dbReference type="EMBL" id="KAF2321126.1"/>
    </source>
</evidence>
<dbReference type="InterPro" id="IPR023828">
    <property type="entry name" value="Peptidase_S8_Ser-AS"/>
</dbReference>
<dbReference type="Pfam" id="PF00082">
    <property type="entry name" value="Peptidase_S8"/>
    <property type="match status" value="1"/>
</dbReference>
<evidence type="ECO:0000256" key="3">
    <source>
        <dbReference type="ARBA" id="ARBA00022670"/>
    </source>
</evidence>
<feature type="domain" description="Inhibitor I9" evidence="11">
    <location>
        <begin position="114"/>
        <end position="193"/>
    </location>
</feature>
<organism evidence="12 13">
    <name type="scientific">Hevea brasiliensis</name>
    <name type="common">Para rubber tree</name>
    <name type="synonym">Siphonia brasiliensis</name>
    <dbReference type="NCBI Taxonomy" id="3981"/>
    <lineage>
        <taxon>Eukaryota</taxon>
        <taxon>Viridiplantae</taxon>
        <taxon>Streptophyta</taxon>
        <taxon>Embryophyta</taxon>
        <taxon>Tracheophyta</taxon>
        <taxon>Spermatophyta</taxon>
        <taxon>Magnoliopsida</taxon>
        <taxon>eudicotyledons</taxon>
        <taxon>Gunneridae</taxon>
        <taxon>Pentapetalae</taxon>
        <taxon>rosids</taxon>
        <taxon>fabids</taxon>
        <taxon>Malpighiales</taxon>
        <taxon>Euphorbiaceae</taxon>
        <taxon>Crotonoideae</taxon>
        <taxon>Micrandreae</taxon>
        <taxon>Hevea</taxon>
    </lineage>
</organism>
<dbReference type="EMBL" id="JAAGAX010000003">
    <property type="protein sequence ID" value="KAF2321126.1"/>
    <property type="molecule type" value="Genomic_DNA"/>
</dbReference>
<dbReference type="GO" id="GO:0006508">
    <property type="term" value="P:proteolysis"/>
    <property type="evidence" value="ECO:0007669"/>
    <property type="project" value="UniProtKB-KW"/>
</dbReference>
<dbReference type="GO" id="GO:0005576">
    <property type="term" value="C:extracellular region"/>
    <property type="evidence" value="ECO:0007669"/>
    <property type="project" value="UniProtKB-SubCell"/>
</dbReference>
<dbReference type="InterPro" id="IPR037045">
    <property type="entry name" value="S8pro/Inhibitor_I9_sf"/>
</dbReference>
<dbReference type="PROSITE" id="PS51892">
    <property type="entry name" value="SUBTILASE"/>
    <property type="match status" value="1"/>
</dbReference>
<evidence type="ECO:0000256" key="1">
    <source>
        <dbReference type="ARBA" id="ARBA00004613"/>
    </source>
</evidence>
<evidence type="ECO:0000259" key="11">
    <source>
        <dbReference type="Pfam" id="PF05922"/>
    </source>
</evidence>
<dbReference type="CDD" id="cd04852">
    <property type="entry name" value="Peptidases_S8_3"/>
    <property type="match status" value="1"/>
</dbReference>
<feature type="active site" description="Charge relay system" evidence="7 8">
    <location>
        <position position="528"/>
    </location>
</feature>
<feature type="domain" description="Peptidase S8/S53" evidence="10">
    <location>
        <begin position="216"/>
        <end position="566"/>
    </location>
</feature>
<dbReference type="InterPro" id="IPR036852">
    <property type="entry name" value="Peptidase_S8/S53_dom_sf"/>
</dbReference>
<dbReference type="Gene3D" id="1.10.510.10">
    <property type="entry name" value="Transferase(Phosphotransferase) domain 1"/>
    <property type="match status" value="1"/>
</dbReference>
<dbReference type="PANTHER" id="PTHR10795">
    <property type="entry name" value="PROPROTEIN CONVERTASE SUBTILISIN/KEXIN"/>
    <property type="match status" value="1"/>
</dbReference>
<accession>A0A6A6N975</accession>
<evidence type="ECO:0000259" key="10">
    <source>
        <dbReference type="Pfam" id="PF00082"/>
    </source>
</evidence>
<evidence type="ECO:0000313" key="13">
    <source>
        <dbReference type="Proteomes" id="UP000467840"/>
    </source>
</evidence>
<dbReference type="GO" id="GO:0004252">
    <property type="term" value="F:serine-type endopeptidase activity"/>
    <property type="evidence" value="ECO:0007669"/>
    <property type="project" value="UniProtKB-UniRule"/>
</dbReference>
<dbReference type="InterPro" id="IPR015500">
    <property type="entry name" value="Peptidase_S8_subtilisin-rel"/>
</dbReference>
<dbReference type="Pfam" id="PF05922">
    <property type="entry name" value="Inhibitor_I9"/>
    <property type="match status" value="1"/>
</dbReference>
<dbReference type="Gene3D" id="3.30.70.80">
    <property type="entry name" value="Peptidase S8 propeptide/proteinase inhibitor I9"/>
    <property type="match status" value="1"/>
</dbReference>
<evidence type="ECO:0000256" key="9">
    <source>
        <dbReference type="SAM" id="MobiDB-lite"/>
    </source>
</evidence>
<evidence type="ECO:0000256" key="5">
    <source>
        <dbReference type="ARBA" id="ARBA00022801"/>
    </source>
</evidence>
<dbReference type="AlphaFoldDB" id="A0A6A6N975"/>
<keyword evidence="5 8" id="KW-0378">Hydrolase</keyword>
<dbReference type="SUPFAM" id="SSF52743">
    <property type="entry name" value="Subtilisin-like"/>
    <property type="match status" value="1"/>
</dbReference>
<evidence type="ECO:0000256" key="2">
    <source>
        <dbReference type="ARBA" id="ARBA00011073"/>
    </source>
</evidence>
<sequence length="589" mass="64688">MASEIRLPELVDPRIRDSFDLDQLQTIVTIVKWCTQREGQARPSIKQVLRLLYESSDPMHSGFLQAVEDEEYEGSEERGRRSKGKMHRSDGVFHSGMEDILLHQVHQAGNERRTYIIHMDKSAMPAPFSTHHDWYMSTLSSLSSPDGISPVHLYSYKYVMDGFSAVLSQTHLDQLEKLPGHVSTFPESYGHLHTTHTPKFLGLNKHSGLWPAGKFGDDIIIGVLDTGIWPESESFNDRNMPPVPERWRGMCETGTEFNTSHCNNKLIGARKFSQGMKQYRLNISNTDDYDSPRDYMGHGTHTSSTAAGSRVQNADYFGYAEGTATGIAPSARIAMYKVLFYSEDSDAYDAAATDVLAGMDQAIEDGVDIMSLSLGFIETPFFENPIAIGAFAALNKGIFVTCSAGNAGPHGYTMLNGAPWLTTVGAGTVDRELGAHVTLGEGDITVTGISMYPENLLSLGFLYILDTEIEARNSVIGTVRFPRCCRQVVFCDYDNESSVFQSETDMGFAPIRDDDYLLTDYALVSGTSMSCPHTAGVAALLKATHRDWSSAAIRSAMMTTADVTDNANGRIIDMTTAVAGTPLDFGADT</sequence>
<name>A0A6A6N975_HEVBR</name>
<evidence type="ECO:0000256" key="6">
    <source>
        <dbReference type="ARBA" id="ARBA00022825"/>
    </source>
</evidence>
<reference evidence="12 13" key="1">
    <citation type="journal article" date="2020" name="Mol. Plant">
        <title>The Chromosome-Based Rubber Tree Genome Provides New Insights into Spurge Genome Evolution and Rubber Biosynthesis.</title>
        <authorList>
            <person name="Liu J."/>
            <person name="Shi C."/>
            <person name="Shi C.C."/>
            <person name="Li W."/>
            <person name="Zhang Q.J."/>
            <person name="Zhang Y."/>
            <person name="Li K."/>
            <person name="Lu H.F."/>
            <person name="Shi C."/>
            <person name="Zhu S.T."/>
            <person name="Xiao Z.Y."/>
            <person name="Nan H."/>
            <person name="Yue Y."/>
            <person name="Zhu X.G."/>
            <person name="Wu Y."/>
            <person name="Hong X.N."/>
            <person name="Fan G.Y."/>
            <person name="Tong Y."/>
            <person name="Zhang D."/>
            <person name="Mao C.L."/>
            <person name="Liu Y.L."/>
            <person name="Hao S.J."/>
            <person name="Liu W.Q."/>
            <person name="Lv M.Q."/>
            <person name="Zhang H.B."/>
            <person name="Liu Y."/>
            <person name="Hu-Tang G.R."/>
            <person name="Wang J.P."/>
            <person name="Wang J.H."/>
            <person name="Sun Y.H."/>
            <person name="Ni S.B."/>
            <person name="Chen W.B."/>
            <person name="Zhang X.C."/>
            <person name="Jiao Y.N."/>
            <person name="Eichler E.E."/>
            <person name="Li G.H."/>
            <person name="Liu X."/>
            <person name="Gao L.Z."/>
        </authorList>
    </citation>
    <scope>NUCLEOTIDE SEQUENCE [LARGE SCALE GENOMIC DNA]</scope>
    <source>
        <strain evidence="13">cv. GT1</strain>
        <tissue evidence="12">Leaf</tissue>
    </source>
</reference>
<dbReference type="InterPro" id="IPR010259">
    <property type="entry name" value="S8pro/Inhibitor_I9"/>
</dbReference>
<evidence type="ECO:0008006" key="14">
    <source>
        <dbReference type="Google" id="ProtNLM"/>
    </source>
</evidence>
<feature type="active site" description="Charge relay system" evidence="7 8">
    <location>
        <position position="298"/>
    </location>
</feature>
<feature type="region of interest" description="Disordered" evidence="9">
    <location>
        <begin position="68"/>
        <end position="89"/>
    </location>
</feature>
<dbReference type="Gene3D" id="3.50.30.30">
    <property type="match status" value="1"/>
</dbReference>
<dbReference type="InterPro" id="IPR045051">
    <property type="entry name" value="SBT"/>
</dbReference>
<feature type="active site" description="Charge relay system" evidence="7 8">
    <location>
        <position position="225"/>
    </location>
</feature>
<dbReference type="Proteomes" id="UP000467840">
    <property type="component" value="Chromosome 10"/>
</dbReference>
<evidence type="ECO:0000256" key="8">
    <source>
        <dbReference type="PROSITE-ProRule" id="PRU01240"/>
    </source>
</evidence>
<dbReference type="PROSITE" id="PS00138">
    <property type="entry name" value="SUBTILASE_SER"/>
    <property type="match status" value="1"/>
</dbReference>
<dbReference type="InterPro" id="IPR034197">
    <property type="entry name" value="Peptidases_S8_3"/>
</dbReference>
<proteinExistence type="inferred from homology"/>
<comment type="similarity">
    <text evidence="2 8">Belongs to the peptidase S8 family.</text>
</comment>
<keyword evidence="4" id="KW-0732">Signal</keyword>
<keyword evidence="13" id="KW-1185">Reference proteome</keyword>
<comment type="caution">
    <text evidence="12">The sequence shown here is derived from an EMBL/GenBank/DDBJ whole genome shotgun (WGS) entry which is preliminary data.</text>
</comment>
<dbReference type="PRINTS" id="PR00723">
    <property type="entry name" value="SUBTILISIN"/>
</dbReference>